<dbReference type="Pfam" id="PF04290">
    <property type="entry name" value="DctQ"/>
    <property type="match status" value="1"/>
</dbReference>
<keyword evidence="6 9" id="KW-1133">Transmembrane helix</keyword>
<evidence type="ECO:0000256" key="8">
    <source>
        <dbReference type="ARBA" id="ARBA00038436"/>
    </source>
</evidence>
<dbReference type="RefSeq" id="WP_200787715.1">
    <property type="nucleotide sequence ID" value="NZ_JAEDAO010000001.1"/>
</dbReference>
<evidence type="ECO:0000256" key="3">
    <source>
        <dbReference type="ARBA" id="ARBA00022475"/>
    </source>
</evidence>
<comment type="caution">
    <text evidence="11">The sequence shown here is derived from an EMBL/GenBank/DDBJ whole genome shotgun (WGS) entry which is preliminary data.</text>
</comment>
<feature type="transmembrane region" description="Helical" evidence="9">
    <location>
        <begin position="126"/>
        <end position="144"/>
    </location>
</feature>
<evidence type="ECO:0000313" key="12">
    <source>
        <dbReference type="Proteomes" id="UP000617041"/>
    </source>
</evidence>
<evidence type="ECO:0000256" key="9">
    <source>
        <dbReference type="RuleBase" id="RU369079"/>
    </source>
</evidence>
<accession>A0A934UR44</accession>
<sequence>MDKLLRGYCRLLEVLIAACLATMVLLVFGNVVLRYAFNSGITVSEEISRWLFVWLTFLGGVVALHEHAHLGTEILVSKLGVAGKKACLVGAYALMLLMCWMLFSGALAQTKINWDVSAPSSGASMAWFYAVGLVFGVSAGAVLLNDLFKVLTGRVSEDQLIMVKESEDQK</sequence>
<evidence type="ECO:0000259" key="10">
    <source>
        <dbReference type="Pfam" id="PF04290"/>
    </source>
</evidence>
<dbReference type="AlphaFoldDB" id="A0A934UR44"/>
<organism evidence="11 12">
    <name type="scientific">Ramlibacter algicola</name>
    <dbReference type="NCBI Taxonomy" id="2795217"/>
    <lineage>
        <taxon>Bacteria</taxon>
        <taxon>Pseudomonadati</taxon>
        <taxon>Pseudomonadota</taxon>
        <taxon>Betaproteobacteria</taxon>
        <taxon>Burkholderiales</taxon>
        <taxon>Comamonadaceae</taxon>
        <taxon>Ramlibacter</taxon>
    </lineage>
</organism>
<dbReference type="InterPro" id="IPR007387">
    <property type="entry name" value="TRAP_DctQ"/>
</dbReference>
<keyword evidence="3" id="KW-1003">Cell membrane</keyword>
<keyword evidence="7 9" id="KW-0472">Membrane</keyword>
<dbReference type="EMBL" id="JAEDAO010000001">
    <property type="protein sequence ID" value="MBK0392800.1"/>
    <property type="molecule type" value="Genomic_DNA"/>
</dbReference>
<evidence type="ECO:0000256" key="2">
    <source>
        <dbReference type="ARBA" id="ARBA00022448"/>
    </source>
</evidence>
<keyword evidence="2 9" id="KW-0813">Transport</keyword>
<name>A0A934UR44_9BURK</name>
<keyword evidence="12" id="KW-1185">Reference proteome</keyword>
<reference evidence="11" key="1">
    <citation type="submission" date="2020-12" db="EMBL/GenBank/DDBJ databases">
        <title>Ramlibacter sp. nov., isolated from a freshwater alga, Cryptomonas.</title>
        <authorList>
            <person name="Kim H.M."/>
            <person name="Jeon C.O."/>
        </authorList>
    </citation>
    <scope>NUCLEOTIDE SEQUENCE</scope>
    <source>
        <strain evidence="11">CrO1</strain>
    </source>
</reference>
<dbReference type="GO" id="GO:0022857">
    <property type="term" value="F:transmembrane transporter activity"/>
    <property type="evidence" value="ECO:0007669"/>
    <property type="project" value="UniProtKB-UniRule"/>
</dbReference>
<evidence type="ECO:0000256" key="4">
    <source>
        <dbReference type="ARBA" id="ARBA00022519"/>
    </source>
</evidence>
<dbReference type="Proteomes" id="UP000617041">
    <property type="component" value="Unassembled WGS sequence"/>
</dbReference>
<keyword evidence="5 9" id="KW-0812">Transmembrane</keyword>
<comment type="subunit">
    <text evidence="9">The complex comprises the extracytoplasmic solute receptor protein and the two transmembrane proteins.</text>
</comment>
<evidence type="ECO:0000313" key="11">
    <source>
        <dbReference type="EMBL" id="MBK0392800.1"/>
    </source>
</evidence>
<dbReference type="InterPro" id="IPR055348">
    <property type="entry name" value="DctQ"/>
</dbReference>
<feature type="transmembrane region" description="Helical" evidence="9">
    <location>
        <begin position="47"/>
        <end position="65"/>
    </location>
</feature>
<dbReference type="GO" id="GO:0015740">
    <property type="term" value="P:C4-dicarboxylate transport"/>
    <property type="evidence" value="ECO:0007669"/>
    <property type="project" value="TreeGrafter"/>
</dbReference>
<feature type="transmembrane region" description="Helical" evidence="9">
    <location>
        <begin position="12"/>
        <end position="35"/>
    </location>
</feature>
<dbReference type="PANTHER" id="PTHR35011">
    <property type="entry name" value="2,3-DIKETO-L-GULONATE TRAP TRANSPORTER SMALL PERMEASE PROTEIN YIAM"/>
    <property type="match status" value="1"/>
</dbReference>
<gene>
    <name evidence="11" type="ORF">I8E28_09360</name>
</gene>
<evidence type="ECO:0000256" key="1">
    <source>
        <dbReference type="ARBA" id="ARBA00004429"/>
    </source>
</evidence>
<proteinExistence type="inferred from homology"/>
<protein>
    <recommendedName>
        <fullName evidence="9">TRAP transporter small permease protein</fullName>
    </recommendedName>
</protein>
<feature type="transmembrane region" description="Helical" evidence="9">
    <location>
        <begin position="86"/>
        <end position="106"/>
    </location>
</feature>
<comment type="subcellular location">
    <subcellularLocation>
        <location evidence="1 9">Cell inner membrane</location>
        <topology evidence="1 9">Multi-pass membrane protein</topology>
    </subcellularLocation>
</comment>
<comment type="similarity">
    <text evidence="8 9">Belongs to the TRAP transporter small permease family.</text>
</comment>
<feature type="domain" description="Tripartite ATP-independent periplasmic transporters DctQ component" evidence="10">
    <location>
        <begin position="23"/>
        <end position="152"/>
    </location>
</feature>
<dbReference type="PANTHER" id="PTHR35011:SF2">
    <property type="entry name" value="2,3-DIKETO-L-GULONATE TRAP TRANSPORTER SMALL PERMEASE PROTEIN YIAM"/>
    <property type="match status" value="1"/>
</dbReference>
<dbReference type="GO" id="GO:0005886">
    <property type="term" value="C:plasma membrane"/>
    <property type="evidence" value="ECO:0007669"/>
    <property type="project" value="UniProtKB-SubCell"/>
</dbReference>
<evidence type="ECO:0000256" key="6">
    <source>
        <dbReference type="ARBA" id="ARBA00022989"/>
    </source>
</evidence>
<keyword evidence="4 9" id="KW-0997">Cell inner membrane</keyword>
<comment type="function">
    <text evidence="9">Part of the tripartite ATP-independent periplasmic (TRAP) transport system.</text>
</comment>
<evidence type="ECO:0000256" key="5">
    <source>
        <dbReference type="ARBA" id="ARBA00022692"/>
    </source>
</evidence>
<evidence type="ECO:0000256" key="7">
    <source>
        <dbReference type="ARBA" id="ARBA00023136"/>
    </source>
</evidence>